<comment type="similarity">
    <text evidence="1">Belongs to the class-II aminoacyl-tRNA synthetase family.</text>
</comment>
<keyword evidence="3" id="KW-0547">Nucleotide-binding</keyword>
<feature type="compositionally biased region" description="Low complexity" evidence="9">
    <location>
        <begin position="344"/>
        <end position="365"/>
    </location>
</feature>
<dbReference type="InterPro" id="IPR036690">
    <property type="entry name" value="Fdx_antiC-bd_sf"/>
</dbReference>
<keyword evidence="2" id="KW-0436">Ligase</keyword>
<dbReference type="PROSITE" id="PS51447">
    <property type="entry name" value="FDX_ACB"/>
    <property type="match status" value="1"/>
</dbReference>
<keyword evidence="13" id="KW-1185">Reference proteome</keyword>
<evidence type="ECO:0000256" key="8">
    <source>
        <dbReference type="ARBA" id="ARBA00031194"/>
    </source>
</evidence>
<dbReference type="PROSITE" id="PS50862">
    <property type="entry name" value="AA_TRNA_LIGASE_II"/>
    <property type="match status" value="1"/>
</dbReference>
<organism evidence="12 13">
    <name type="scientific">Umezawaea endophytica</name>
    <dbReference type="NCBI Taxonomy" id="1654476"/>
    <lineage>
        <taxon>Bacteria</taxon>
        <taxon>Bacillati</taxon>
        <taxon>Actinomycetota</taxon>
        <taxon>Actinomycetes</taxon>
        <taxon>Pseudonocardiales</taxon>
        <taxon>Pseudonocardiaceae</taxon>
        <taxon>Umezawaea</taxon>
    </lineage>
</organism>
<dbReference type="GO" id="GO:0006412">
    <property type="term" value="P:translation"/>
    <property type="evidence" value="ECO:0007669"/>
    <property type="project" value="UniProtKB-KW"/>
</dbReference>
<dbReference type="InterPro" id="IPR006195">
    <property type="entry name" value="aa-tRNA-synth_II"/>
</dbReference>
<sequence length="365" mass="40168">MLPRDLSDPAQGPHAIQLILNDILTATTDTADLRVVREDPVTTIADNYTNLGYPPDAITRDARYTRYLDDERVLRSHASAMIPLSLRRLAAEGDTWDDVLLACVGAVYRRDTVDRVHTGTPHQLDLWRISRTPRDLDTLVVNAIRGALPDRTLRLIPATHPYTENGSQVDVWVDGTWLEVAECGLTARHVLDRAALPTTVTGIALGLGLDRLLMLRKGITDIRLLKATDPRIANQMQDLTPYRPVSKHPPVSRDLSIAVDENADDETLGDQVRTAIGDLAEEIKVLSQTPVEDLPNAAATRLGAKPGQKNVLLRIVLRDLSRTLTDDEANQARDTVYTALHQGTTSQSPTSLSTTSPWTDPPTTD</sequence>
<dbReference type="InterPro" id="IPR002319">
    <property type="entry name" value="Phenylalanyl-tRNA_Synthase"/>
</dbReference>
<proteinExistence type="inferred from homology"/>
<evidence type="ECO:0000256" key="9">
    <source>
        <dbReference type="SAM" id="MobiDB-lite"/>
    </source>
</evidence>
<dbReference type="Gene3D" id="3.30.70.380">
    <property type="entry name" value="Ferrodoxin-fold anticodon-binding domain"/>
    <property type="match status" value="1"/>
</dbReference>
<keyword evidence="5" id="KW-0648">Protein biosynthesis</keyword>
<dbReference type="Gene3D" id="3.30.930.10">
    <property type="entry name" value="Bira Bifunctional Protein, Domain 2"/>
    <property type="match status" value="1"/>
</dbReference>
<keyword evidence="7" id="KW-0030">Aminoacyl-tRNA synthetase</keyword>
<dbReference type="Pfam" id="PF03147">
    <property type="entry name" value="FDX-ACB"/>
    <property type="match status" value="1"/>
</dbReference>
<protein>
    <recommendedName>
        <fullName evidence="8">Phenylalanyl-tRNA synthetase</fullName>
    </recommendedName>
</protein>
<dbReference type="SMART" id="SM00896">
    <property type="entry name" value="FDX-ACB"/>
    <property type="match status" value="1"/>
</dbReference>
<dbReference type="RefSeq" id="WP_259626726.1">
    <property type="nucleotide sequence ID" value="NZ_JANYMP010000017.1"/>
</dbReference>
<dbReference type="Pfam" id="PF01409">
    <property type="entry name" value="tRNA-synt_2d"/>
    <property type="match status" value="1"/>
</dbReference>
<evidence type="ECO:0000259" key="11">
    <source>
        <dbReference type="PROSITE" id="PS51447"/>
    </source>
</evidence>
<evidence type="ECO:0000313" key="13">
    <source>
        <dbReference type="Proteomes" id="UP001141259"/>
    </source>
</evidence>
<evidence type="ECO:0000259" key="10">
    <source>
        <dbReference type="PROSITE" id="PS50862"/>
    </source>
</evidence>
<reference evidence="12" key="1">
    <citation type="submission" date="2022-08" db="EMBL/GenBank/DDBJ databases">
        <authorList>
            <person name="Tistechok S."/>
            <person name="Samborskyy M."/>
            <person name="Roman I."/>
        </authorList>
    </citation>
    <scope>NUCLEOTIDE SEQUENCE</scope>
    <source>
        <strain evidence="12">DSM 103496</strain>
    </source>
</reference>
<evidence type="ECO:0000256" key="5">
    <source>
        <dbReference type="ARBA" id="ARBA00022917"/>
    </source>
</evidence>
<dbReference type="SUPFAM" id="SSF55681">
    <property type="entry name" value="Class II aaRS and biotin synthetases"/>
    <property type="match status" value="1"/>
</dbReference>
<evidence type="ECO:0000256" key="1">
    <source>
        <dbReference type="ARBA" id="ARBA00008226"/>
    </source>
</evidence>
<feature type="domain" description="Aminoacyl-transfer RNA synthetases class-II family profile" evidence="10">
    <location>
        <begin position="101"/>
        <end position="230"/>
    </location>
</feature>
<evidence type="ECO:0000256" key="2">
    <source>
        <dbReference type="ARBA" id="ARBA00022598"/>
    </source>
</evidence>
<accession>A0A9X2VQX5</accession>
<dbReference type="SUPFAM" id="SSF54991">
    <property type="entry name" value="Anticodon-binding domain of PheRS"/>
    <property type="match status" value="1"/>
</dbReference>
<evidence type="ECO:0000256" key="3">
    <source>
        <dbReference type="ARBA" id="ARBA00022741"/>
    </source>
</evidence>
<dbReference type="GO" id="GO:0000049">
    <property type="term" value="F:tRNA binding"/>
    <property type="evidence" value="ECO:0007669"/>
    <property type="project" value="InterPro"/>
</dbReference>
<evidence type="ECO:0000256" key="6">
    <source>
        <dbReference type="ARBA" id="ARBA00022946"/>
    </source>
</evidence>
<dbReference type="GO" id="GO:0005524">
    <property type="term" value="F:ATP binding"/>
    <property type="evidence" value="ECO:0007669"/>
    <property type="project" value="UniProtKB-KW"/>
</dbReference>
<feature type="domain" description="FDX-ACB" evidence="11">
    <location>
        <begin position="246"/>
        <end position="353"/>
    </location>
</feature>
<feature type="region of interest" description="Disordered" evidence="9">
    <location>
        <begin position="341"/>
        <end position="365"/>
    </location>
</feature>
<dbReference type="GO" id="GO:0004812">
    <property type="term" value="F:aminoacyl-tRNA ligase activity"/>
    <property type="evidence" value="ECO:0007669"/>
    <property type="project" value="UniProtKB-KW"/>
</dbReference>
<dbReference type="InterPro" id="IPR005121">
    <property type="entry name" value="Fdx_antiC-bd"/>
</dbReference>
<dbReference type="AlphaFoldDB" id="A0A9X2VQX5"/>
<name>A0A9X2VQX5_9PSEU</name>
<gene>
    <name evidence="12" type="ORF">NZH93_30640</name>
</gene>
<evidence type="ECO:0000256" key="4">
    <source>
        <dbReference type="ARBA" id="ARBA00022840"/>
    </source>
</evidence>
<evidence type="ECO:0000313" key="12">
    <source>
        <dbReference type="EMBL" id="MCS7481236.1"/>
    </source>
</evidence>
<comment type="caution">
    <text evidence="12">The sequence shown here is derived from an EMBL/GenBank/DDBJ whole genome shotgun (WGS) entry which is preliminary data.</text>
</comment>
<keyword evidence="4" id="KW-0067">ATP-binding</keyword>
<dbReference type="EMBL" id="JANYMP010000017">
    <property type="protein sequence ID" value="MCS7481236.1"/>
    <property type="molecule type" value="Genomic_DNA"/>
</dbReference>
<dbReference type="GO" id="GO:0043039">
    <property type="term" value="P:tRNA aminoacylation"/>
    <property type="evidence" value="ECO:0007669"/>
    <property type="project" value="InterPro"/>
</dbReference>
<dbReference type="InterPro" id="IPR045864">
    <property type="entry name" value="aa-tRNA-synth_II/BPL/LPL"/>
</dbReference>
<dbReference type="Proteomes" id="UP001141259">
    <property type="component" value="Unassembled WGS sequence"/>
</dbReference>
<evidence type="ECO:0000256" key="7">
    <source>
        <dbReference type="ARBA" id="ARBA00023146"/>
    </source>
</evidence>
<keyword evidence="6" id="KW-0809">Transit peptide</keyword>